<evidence type="ECO:0000259" key="1">
    <source>
        <dbReference type="Pfam" id="PF17039"/>
    </source>
</evidence>
<evidence type="ECO:0000313" key="2">
    <source>
        <dbReference type="EnsemblMetazoa" id="GBRI032974-PA"/>
    </source>
</evidence>
<reference evidence="3" key="1">
    <citation type="submission" date="2014-03" db="EMBL/GenBank/DDBJ databases">
        <authorList>
            <person name="Aksoy S."/>
            <person name="Warren W."/>
            <person name="Wilson R.K."/>
        </authorList>
    </citation>
    <scope>NUCLEOTIDE SEQUENCE [LARGE SCALE GENOMIC DNA]</scope>
    <source>
        <strain evidence="3">IAEA</strain>
    </source>
</reference>
<organism evidence="2 3">
    <name type="scientific">Glossina brevipalpis</name>
    <dbReference type="NCBI Taxonomy" id="37001"/>
    <lineage>
        <taxon>Eukaryota</taxon>
        <taxon>Metazoa</taxon>
        <taxon>Ecdysozoa</taxon>
        <taxon>Arthropoda</taxon>
        <taxon>Hexapoda</taxon>
        <taxon>Insecta</taxon>
        <taxon>Pterygota</taxon>
        <taxon>Neoptera</taxon>
        <taxon>Endopterygota</taxon>
        <taxon>Diptera</taxon>
        <taxon>Brachycera</taxon>
        <taxon>Muscomorpha</taxon>
        <taxon>Hippoboscoidea</taxon>
        <taxon>Glossinidae</taxon>
        <taxon>Glossina</taxon>
    </lineage>
</organism>
<feature type="domain" description="Fucosyltransferase N-terminal" evidence="1">
    <location>
        <begin position="35"/>
        <end position="95"/>
    </location>
</feature>
<dbReference type="STRING" id="37001.A0A1A9WUP0"/>
<dbReference type="AlphaFoldDB" id="A0A1A9WUP0"/>
<dbReference type="InterPro" id="IPR031481">
    <property type="entry name" value="Glyco_tran_10_N"/>
</dbReference>
<dbReference type="Proteomes" id="UP000091820">
    <property type="component" value="Unassembled WGS sequence"/>
</dbReference>
<evidence type="ECO:0000313" key="3">
    <source>
        <dbReference type="Proteomes" id="UP000091820"/>
    </source>
</evidence>
<name>A0A1A9WUP0_9MUSC</name>
<dbReference type="EnsemblMetazoa" id="GBRI032974-RA">
    <property type="protein sequence ID" value="GBRI032974-PA"/>
    <property type="gene ID" value="GBRI032974"/>
</dbReference>
<reference evidence="2" key="2">
    <citation type="submission" date="2020-05" db="UniProtKB">
        <authorList>
            <consortium name="EnsemblMetazoa"/>
        </authorList>
    </citation>
    <scope>IDENTIFICATION</scope>
    <source>
        <strain evidence="2">IAEA</strain>
    </source>
</reference>
<proteinExistence type="predicted"/>
<protein>
    <recommendedName>
        <fullName evidence="1">Fucosyltransferase N-terminal domain-containing protein</fullName>
    </recommendedName>
</protein>
<dbReference type="Pfam" id="PF17039">
    <property type="entry name" value="Glyco_tran_10_N"/>
    <property type="match status" value="1"/>
</dbReference>
<dbReference type="SUPFAM" id="SSF53756">
    <property type="entry name" value="UDP-Glycosyltransferase/glycogen phosphorylase"/>
    <property type="match status" value="1"/>
</dbReference>
<keyword evidence="3" id="KW-1185">Reference proteome</keyword>
<sequence>MQSEDSITPILTNSNKLLKLHLTCFETFLDITHIAVLFYGSGIYISDLPLPRSTGQLWILIHEESPRNVPFMPYNKWLQHFNYTSTFSRYSDVPLTTFYLPKLENLTSLTYVIPVADKSAQSNQGLCCPLVLIITTKKTTPRDLKDV</sequence>
<dbReference type="VEuPathDB" id="VectorBase:GBRI032974"/>
<accession>A0A1A9WUP0</accession>